<dbReference type="EMBL" id="CAMGYJ010000005">
    <property type="protein sequence ID" value="CAI0425415.1"/>
    <property type="molecule type" value="Genomic_DNA"/>
</dbReference>
<protein>
    <submittedName>
        <fullName evidence="1">Uncharacterized protein</fullName>
    </submittedName>
</protein>
<name>A0AAV0KVZ0_9ROSI</name>
<keyword evidence="2" id="KW-1185">Reference proteome</keyword>
<sequence>MGKMHNCVHHHEVAMLLGAYEKQIQVWFNRLLDPSASKRSRWPELRLVCTNLLIFRQVPLSIL</sequence>
<evidence type="ECO:0000313" key="1">
    <source>
        <dbReference type="EMBL" id="CAI0425415.1"/>
    </source>
</evidence>
<gene>
    <name evidence="1" type="ORF">LITE_LOCUS20381</name>
</gene>
<reference evidence="1" key="1">
    <citation type="submission" date="2022-08" db="EMBL/GenBank/DDBJ databases">
        <authorList>
            <person name="Gutierrez-Valencia J."/>
        </authorList>
    </citation>
    <scope>NUCLEOTIDE SEQUENCE</scope>
</reference>
<proteinExistence type="predicted"/>
<dbReference type="AlphaFoldDB" id="A0AAV0KVZ0"/>
<organism evidence="1 2">
    <name type="scientific">Linum tenue</name>
    <dbReference type="NCBI Taxonomy" id="586396"/>
    <lineage>
        <taxon>Eukaryota</taxon>
        <taxon>Viridiplantae</taxon>
        <taxon>Streptophyta</taxon>
        <taxon>Embryophyta</taxon>
        <taxon>Tracheophyta</taxon>
        <taxon>Spermatophyta</taxon>
        <taxon>Magnoliopsida</taxon>
        <taxon>eudicotyledons</taxon>
        <taxon>Gunneridae</taxon>
        <taxon>Pentapetalae</taxon>
        <taxon>rosids</taxon>
        <taxon>fabids</taxon>
        <taxon>Malpighiales</taxon>
        <taxon>Linaceae</taxon>
        <taxon>Linum</taxon>
    </lineage>
</organism>
<evidence type="ECO:0000313" key="2">
    <source>
        <dbReference type="Proteomes" id="UP001154282"/>
    </source>
</evidence>
<comment type="caution">
    <text evidence="1">The sequence shown here is derived from an EMBL/GenBank/DDBJ whole genome shotgun (WGS) entry which is preliminary data.</text>
</comment>
<accession>A0AAV0KVZ0</accession>
<dbReference type="Proteomes" id="UP001154282">
    <property type="component" value="Unassembled WGS sequence"/>
</dbReference>